<proteinExistence type="predicted"/>
<feature type="region of interest" description="Disordered" evidence="1">
    <location>
        <begin position="179"/>
        <end position="233"/>
    </location>
</feature>
<name>A0A292PVU0_9PEZI</name>
<dbReference type="PANTHER" id="PTHR46929">
    <property type="entry name" value="EXPRESSED PROTEIN"/>
    <property type="match status" value="1"/>
</dbReference>
<sequence>MSLPTSKKSEAIEAARRARWVEGEQRTLVETLVEEVRNGKRAENGFKLVTFAVVQKKIHEKHGSLYEIQQIKNKFNAIKKDYDVFKTLKAQSGFGWDEATQNVTADGEVWDRYLKAHPLAKKFRKEPLKWQQELDELFTGTRATGNNAIIPSQIFQEGSQVGGSYSRIIGLDLDEIESEGLRDKRQTEETQIGGMESEEKDMGAGELEERGSTGNTIHQGQAKKRKRERSTKESEIANALLQLGSISGELNKGKTKRAVQELMEKFMEILNDDEMVEAVGIMEDIKKAEAFLGINNMRLREKWLQKQLLS</sequence>
<evidence type="ECO:0000259" key="2">
    <source>
        <dbReference type="Pfam" id="PF12776"/>
    </source>
</evidence>
<dbReference type="PANTHER" id="PTHR46929:SF3">
    <property type="entry name" value="MYB_SANT-LIKE DOMAIN-CONTAINING PROTEIN"/>
    <property type="match status" value="1"/>
</dbReference>
<dbReference type="Pfam" id="PF12776">
    <property type="entry name" value="Myb_DNA-bind_3"/>
    <property type="match status" value="1"/>
</dbReference>
<organism evidence="3 4">
    <name type="scientific">Tuber aestivum</name>
    <name type="common">summer truffle</name>
    <dbReference type="NCBI Taxonomy" id="59557"/>
    <lineage>
        <taxon>Eukaryota</taxon>
        <taxon>Fungi</taxon>
        <taxon>Dikarya</taxon>
        <taxon>Ascomycota</taxon>
        <taxon>Pezizomycotina</taxon>
        <taxon>Pezizomycetes</taxon>
        <taxon>Pezizales</taxon>
        <taxon>Tuberaceae</taxon>
        <taxon>Tuber</taxon>
    </lineage>
</organism>
<gene>
    <name evidence="3" type="ORF">GSTUAT00005118001</name>
</gene>
<reference evidence="3" key="1">
    <citation type="submission" date="2015-10" db="EMBL/GenBank/DDBJ databases">
        <authorList>
            <person name="Regsiter A."/>
            <person name="william w."/>
        </authorList>
    </citation>
    <scope>NUCLEOTIDE SEQUENCE</scope>
    <source>
        <strain evidence="3">Montdore</strain>
    </source>
</reference>
<dbReference type="Proteomes" id="UP001412239">
    <property type="component" value="Unassembled WGS sequence"/>
</dbReference>
<evidence type="ECO:0000256" key="1">
    <source>
        <dbReference type="SAM" id="MobiDB-lite"/>
    </source>
</evidence>
<dbReference type="AlphaFoldDB" id="A0A292PVU0"/>
<dbReference type="EMBL" id="LN891038">
    <property type="protein sequence ID" value="CUS10845.1"/>
    <property type="molecule type" value="Genomic_DNA"/>
</dbReference>
<feature type="domain" description="Myb/SANT-like" evidence="2">
    <location>
        <begin position="19"/>
        <end position="113"/>
    </location>
</feature>
<keyword evidence="4" id="KW-1185">Reference proteome</keyword>
<dbReference type="InterPro" id="IPR024752">
    <property type="entry name" value="Myb/SANT-like_dom"/>
</dbReference>
<protein>
    <recommendedName>
        <fullName evidence="2">Myb/SANT-like domain-containing protein</fullName>
    </recommendedName>
</protein>
<evidence type="ECO:0000313" key="3">
    <source>
        <dbReference type="EMBL" id="CUS10845.1"/>
    </source>
</evidence>
<evidence type="ECO:0000313" key="4">
    <source>
        <dbReference type="Proteomes" id="UP001412239"/>
    </source>
</evidence>
<accession>A0A292PVU0</accession>
<feature type="compositionally biased region" description="Basic and acidic residues" evidence="1">
    <location>
        <begin position="179"/>
        <end position="188"/>
    </location>
</feature>
<feature type="compositionally biased region" description="Basic and acidic residues" evidence="1">
    <location>
        <begin position="200"/>
        <end position="211"/>
    </location>
</feature>